<name>A0A9Q1QAZ9_9CARY</name>
<gene>
    <name evidence="4" type="ORF">Cgig2_010942</name>
</gene>
<feature type="domain" description="MATH" evidence="3">
    <location>
        <begin position="587"/>
        <end position="711"/>
    </location>
</feature>
<protein>
    <recommendedName>
        <fullName evidence="3">MATH domain-containing protein</fullName>
    </recommendedName>
</protein>
<evidence type="ECO:0000313" key="4">
    <source>
        <dbReference type="EMBL" id="KAJ8434325.1"/>
    </source>
</evidence>
<dbReference type="SUPFAM" id="SSF49599">
    <property type="entry name" value="TRAF domain-like"/>
    <property type="match status" value="4"/>
</dbReference>
<dbReference type="Pfam" id="PF22486">
    <property type="entry name" value="MATH_2"/>
    <property type="match status" value="4"/>
</dbReference>
<dbReference type="SMART" id="SM00061">
    <property type="entry name" value="MATH"/>
    <property type="match status" value="3"/>
</dbReference>
<feature type="coiled-coil region" evidence="1">
    <location>
        <begin position="1506"/>
        <end position="1646"/>
    </location>
</feature>
<dbReference type="PROSITE" id="PS50144">
    <property type="entry name" value="MATH"/>
    <property type="match status" value="4"/>
</dbReference>
<feature type="domain" description="MATH" evidence="3">
    <location>
        <begin position="426"/>
        <end position="562"/>
    </location>
</feature>
<dbReference type="OrthoDB" id="738227at2759"/>
<feature type="domain" description="MATH" evidence="3">
    <location>
        <begin position="253"/>
        <end position="394"/>
    </location>
</feature>
<dbReference type="InterPro" id="IPR008974">
    <property type="entry name" value="TRAF-like"/>
</dbReference>
<keyword evidence="5" id="KW-1185">Reference proteome</keyword>
<feature type="region of interest" description="Disordered" evidence="2">
    <location>
        <begin position="1029"/>
        <end position="1048"/>
    </location>
</feature>
<dbReference type="InterPro" id="IPR002083">
    <property type="entry name" value="MATH/TRAF_dom"/>
</dbReference>
<evidence type="ECO:0000259" key="3">
    <source>
        <dbReference type="PROSITE" id="PS50144"/>
    </source>
</evidence>
<dbReference type="CDD" id="cd00121">
    <property type="entry name" value="MATH"/>
    <property type="match status" value="4"/>
</dbReference>
<dbReference type="PANTHER" id="PTHR47242:SF1">
    <property type="entry name" value="TRAF-LIKE FAMILY PROTEIN"/>
    <property type="match status" value="1"/>
</dbReference>
<feature type="domain" description="MATH" evidence="3">
    <location>
        <begin position="77"/>
        <end position="207"/>
    </location>
</feature>
<dbReference type="PANTHER" id="PTHR47242">
    <property type="entry name" value="TRAF-LIKE FAMILY PROTEIN"/>
    <property type="match status" value="1"/>
</dbReference>
<keyword evidence="1" id="KW-0175">Coiled coil</keyword>
<feature type="region of interest" description="Disordered" evidence="2">
    <location>
        <begin position="812"/>
        <end position="834"/>
    </location>
</feature>
<dbReference type="EMBL" id="JAKOGI010000483">
    <property type="protein sequence ID" value="KAJ8434325.1"/>
    <property type="molecule type" value="Genomic_DNA"/>
</dbReference>
<evidence type="ECO:0000313" key="5">
    <source>
        <dbReference type="Proteomes" id="UP001153076"/>
    </source>
</evidence>
<evidence type="ECO:0000256" key="1">
    <source>
        <dbReference type="SAM" id="Coils"/>
    </source>
</evidence>
<comment type="caution">
    <text evidence="4">The sequence shown here is derived from an EMBL/GenBank/DDBJ whole genome shotgun (WGS) entry which is preliminary data.</text>
</comment>
<dbReference type="CDD" id="cd22265">
    <property type="entry name" value="UDM1_RNF168"/>
    <property type="match status" value="1"/>
</dbReference>
<reference evidence="4" key="1">
    <citation type="submission" date="2022-04" db="EMBL/GenBank/DDBJ databases">
        <title>Carnegiea gigantea Genome sequencing and assembly v2.</title>
        <authorList>
            <person name="Copetti D."/>
            <person name="Sanderson M.J."/>
            <person name="Burquez A."/>
            <person name="Wojciechowski M.F."/>
        </authorList>
    </citation>
    <scope>NUCLEOTIDE SEQUENCE</scope>
    <source>
        <strain evidence="4">SGP5-SGP5p</strain>
        <tissue evidence="4">Aerial part</tissue>
    </source>
</reference>
<proteinExistence type="predicted"/>
<accession>A0A9Q1QAZ9</accession>
<dbReference type="Proteomes" id="UP001153076">
    <property type="component" value="Unassembled WGS sequence"/>
</dbReference>
<organism evidence="4 5">
    <name type="scientific">Carnegiea gigantea</name>
    <dbReference type="NCBI Taxonomy" id="171969"/>
    <lineage>
        <taxon>Eukaryota</taxon>
        <taxon>Viridiplantae</taxon>
        <taxon>Streptophyta</taxon>
        <taxon>Embryophyta</taxon>
        <taxon>Tracheophyta</taxon>
        <taxon>Spermatophyta</taxon>
        <taxon>Magnoliopsida</taxon>
        <taxon>eudicotyledons</taxon>
        <taxon>Gunneridae</taxon>
        <taxon>Pentapetalae</taxon>
        <taxon>Caryophyllales</taxon>
        <taxon>Cactineae</taxon>
        <taxon>Cactaceae</taxon>
        <taxon>Cactoideae</taxon>
        <taxon>Echinocereeae</taxon>
        <taxon>Carnegiea</taxon>
    </lineage>
</organism>
<feature type="region of interest" description="Disordered" evidence="2">
    <location>
        <begin position="1"/>
        <end position="68"/>
    </location>
</feature>
<feature type="compositionally biased region" description="Polar residues" evidence="2">
    <location>
        <begin position="1034"/>
        <end position="1044"/>
    </location>
</feature>
<evidence type="ECO:0000256" key="2">
    <source>
        <dbReference type="SAM" id="MobiDB-lite"/>
    </source>
</evidence>
<feature type="compositionally biased region" description="Low complexity" evidence="2">
    <location>
        <begin position="1"/>
        <end position="62"/>
    </location>
</feature>
<sequence length="1920" mass="213163">MKQQQQHQQQQQQTTSSSSSEAVSLSSTSSLAAAVSLSSDPPAAMSSSSSSSEDPSAPSTASGGQGSITVERRGDYSAVCRWTVANFSRIKSRALSKYFEVGGFDCRLLVYPRGDSQALPGYISIYLQIMDPTKSSNSSKWECFTSYRLSLVNLGDDSKTIHRDSWHRFSSKKKSHGWCDFTPCSSVLEPKAGFVLNGDSVLIMADILILNESVSFTRDNNNSSNSEPLFGVGGGAISGVGNGPSSSSSDILSGKFTWKVNNFSLFKEMIKTQKIMSPVFPAGECNLRISVYQSSVNGVEYLSMCLESKDTEKNTGPAMVPAERSCWCLFRMSVLNQKPGMNHMQRDSYGRFAADNKSGDNTSLGWNDYMKMLDFIGPDMGFLVDDTAVFSTSFHVIKEFSSFSKNVSLLGGRTGAGGSRKSDSHSGKFTWRIDNFTRLKDLLKKRKITGLCIKSRRFQIGNRDCRLIVYPRGQSQPPCHLSVFLEVTDSRNTSSDWSCFVSHRLSVVNQKMEERSVTKESQNRYSKAAKDWGWREFVTLTSLFDQDSGFLVQDSVLFSAEVLILKETSIMEDFSGNESETDVTGEKSSFTWKVENFMSFKEIMETRKIFSKFFKAGGCELRIGVYESFDTICIYLESDQSIPNDPDKNFWVRYRMAIVNQKNPAKTVWKESSICTKTWNNSVLQFMKVSDMLEPDAGFLLRDTVVFVCEILDCCPWFEFSDLEAFSQVGLKLKVSRVLLKSDLTVIKDQMIRCVYKKNKVINGVIPYGLRINDDIDLEKPFFMQNLDQYPSKAAKPAINAPAARHREVFASEDDQDALTTDPDELMDSGDSEGISGEEEDIFRNLLSRAGFHLSYGDNSSQPQVTLREKLLMDAGAIAGFLTGLRVYLDDPAKVKRLLLPTKLSGPNDGRKISKSDESSPSLMNLLMGVKVLQQAIVDLLLDIMVECCQPSEGSSNEDVYDANLKASLEDSGPTAPSQYDHSEDSLFERLDAAVNESVDTAAFQSMRASADTGTSGTDMHGNAVPIYPPETSAKGSSETASLRSKTKWPEQSEELLGLIVNSLRTLDGAVPQGCPEPRRRPQSAQKIALVLDKAPKHLQPDLVALVPKLVEHSEHPLAASVLLERLQKPNAEPALRLPVFGALSQLECSSEVWEHVLFQSFVLLADSNDEPLAATINFILKAATQCQHIPEAVRSIRVRLKQLGPDVSPCVLDFLNRTVHNWADVSEVILRDIDSDDDVGLNCSSVPMGVFFFGENCPSSEFINAVSEHSFCGSHHFSDIYLLIEMLSTPGLAVDASQTFERAVSRGAITAPSLAMVLERRHTQRAGYSAGLHAEGLQHADTNVQGEVHDQLRAAQDDFTRLLGLAEALALSRDPCVKGFVKLLYTILFKWYADDSCRGRMLKQLVDRATSSTDNAQEVDFDMEVLILLVCEEQEIIRPVLSMFREVAELANVDRAALWHQLCSSEDEIVRIREERKAEVSNLVKEKALISQKLNDSESATSRLKSEMKAEIDRFTREKKELLEQMQEIESQLDWLRAERDEEIAKLTAEKRAVQDRLHDAEVQLVQLKSRKRDELKRVVKEKNTLAERLKNAEAARKRFDEESKRYATENITREEIRLSLEDEVRRLTQTVGQTEGEKREKEEQVARCEAYIDGMESKLQACQDCHFILLHKLEANSSFPVQQYIHKLETSLQEEISRHAPLYGAGLEALSMKELETLARIHEEGLWQIHALQQQRKGSPVGAPLMSPHPLPHSHALFPSALPHTAPLPPPSMAVGLPPNLIPNGGAIHGNGHVNVGAVGPCLSAFTSLSIASAETHRHCYLLVAASVAKQHSPQLYFSFPSLSMAPQRRSRGRGRRAYGSGTSAFPSPSPLVRNSSACAPSHALGVSSVCACVCLQEKQDGQWASGDEGEEAWEISE</sequence>
<dbReference type="Gene3D" id="2.60.210.10">
    <property type="entry name" value="Apoptosis, Tumor Necrosis Factor Receptor Associated Protein 2, Chain A"/>
    <property type="match status" value="4"/>
</dbReference>